<evidence type="ECO:0000313" key="5">
    <source>
        <dbReference type="Proteomes" id="UP000823775"/>
    </source>
</evidence>
<dbReference type="EMBL" id="JACEIK010016878">
    <property type="protein sequence ID" value="MCE5165734.1"/>
    <property type="molecule type" value="Genomic_DNA"/>
</dbReference>
<organism evidence="4 5">
    <name type="scientific">Datura stramonium</name>
    <name type="common">Jimsonweed</name>
    <name type="synonym">Common thornapple</name>
    <dbReference type="NCBI Taxonomy" id="4076"/>
    <lineage>
        <taxon>Eukaryota</taxon>
        <taxon>Viridiplantae</taxon>
        <taxon>Streptophyta</taxon>
        <taxon>Embryophyta</taxon>
        <taxon>Tracheophyta</taxon>
        <taxon>Spermatophyta</taxon>
        <taxon>Magnoliopsida</taxon>
        <taxon>eudicotyledons</taxon>
        <taxon>Gunneridae</taxon>
        <taxon>Pentapetalae</taxon>
        <taxon>asterids</taxon>
        <taxon>lamiids</taxon>
        <taxon>Solanales</taxon>
        <taxon>Solanaceae</taxon>
        <taxon>Solanoideae</taxon>
        <taxon>Datureae</taxon>
        <taxon>Datura</taxon>
    </lineage>
</organism>
<dbReference type="SUPFAM" id="SSF52096">
    <property type="entry name" value="ClpP/crotonase"/>
    <property type="match status" value="1"/>
</dbReference>
<dbReference type="InterPro" id="IPR049076">
    <property type="entry name" value="ACCA"/>
</dbReference>
<evidence type="ECO:0000256" key="1">
    <source>
        <dbReference type="ARBA" id="ARBA00022741"/>
    </source>
</evidence>
<keyword evidence="2" id="KW-0067">ATP-binding</keyword>
<keyword evidence="5" id="KW-1185">Reference proteome</keyword>
<accession>A0ABS8Y311</accession>
<sequence length="112" mass="12888">KEEFQPFDKNIVDDAKVEEVYNAEDEYEHDTKANESMPKQATKLELSMEYPRNSGARIGAAEEVKSCFKVGWSDESNPSRGFQYVYMTPEDHERIKSSILAHKLKLSNGEIR</sequence>
<keyword evidence="1" id="KW-0547">Nucleotide-binding</keyword>
<comment type="caution">
    <text evidence="4">The sequence shown here is derived from an EMBL/GenBank/DDBJ whole genome shotgun (WGS) entry which is preliminary data.</text>
</comment>
<dbReference type="Pfam" id="PF01039">
    <property type="entry name" value="Carboxyl_trans"/>
    <property type="match status" value="1"/>
</dbReference>
<dbReference type="Gene3D" id="2.40.460.10">
    <property type="entry name" value="Biotin dependent carboxylase carboxyltransferase"/>
    <property type="match status" value="1"/>
</dbReference>
<protein>
    <submittedName>
        <fullName evidence="4">Acetyl-CoA Carboxylase</fullName>
    </submittedName>
</protein>
<dbReference type="Proteomes" id="UP000823775">
    <property type="component" value="Unassembled WGS sequence"/>
</dbReference>
<dbReference type="InterPro" id="IPR029045">
    <property type="entry name" value="ClpP/crotonase-like_dom_sf"/>
</dbReference>
<name>A0ABS8Y311_DATST</name>
<dbReference type="InterPro" id="IPR034733">
    <property type="entry name" value="AcCoA_carboxyl_beta"/>
</dbReference>
<evidence type="ECO:0000259" key="3">
    <source>
        <dbReference type="Pfam" id="PF01039"/>
    </source>
</evidence>
<reference evidence="4 5" key="1">
    <citation type="journal article" date="2021" name="BMC Genomics">
        <title>Datura genome reveals duplications of psychoactive alkaloid biosynthetic genes and high mutation rate following tissue culture.</title>
        <authorList>
            <person name="Rajewski A."/>
            <person name="Carter-House D."/>
            <person name="Stajich J."/>
            <person name="Litt A."/>
        </authorList>
    </citation>
    <scope>NUCLEOTIDE SEQUENCE [LARGE SCALE GENOMIC DNA]</scope>
    <source>
        <strain evidence="4">AR-01</strain>
    </source>
</reference>
<feature type="non-terminal residue" evidence="4">
    <location>
        <position position="1"/>
    </location>
</feature>
<evidence type="ECO:0000256" key="2">
    <source>
        <dbReference type="ARBA" id="ARBA00022840"/>
    </source>
</evidence>
<dbReference type="PANTHER" id="PTHR45728">
    <property type="entry name" value="ACETYL-COA CARBOXYLASE, ISOFORM A"/>
    <property type="match status" value="1"/>
</dbReference>
<gene>
    <name evidence="4" type="primary">ACC-1_1</name>
    <name evidence="4" type="ORF">HAX54_011943</name>
</gene>
<proteinExistence type="predicted"/>
<evidence type="ECO:0000313" key="4">
    <source>
        <dbReference type="EMBL" id="MCE5165734.1"/>
    </source>
</evidence>
<feature type="domain" description="Acetyl-coenzyme A carboxylase carboxyl transferase subunit beta" evidence="3">
    <location>
        <begin position="50"/>
        <end position="110"/>
    </location>
</feature>
<dbReference type="PANTHER" id="PTHR45728:SF3">
    <property type="entry name" value="ACETYL-COA CARBOXYLASE"/>
    <property type="match status" value="1"/>
</dbReference>